<dbReference type="AlphaFoldDB" id="A0AAP0JUE9"/>
<keyword evidence="3" id="KW-1185">Reference proteome</keyword>
<protein>
    <submittedName>
        <fullName evidence="2">Uncharacterized protein</fullName>
    </submittedName>
</protein>
<evidence type="ECO:0000313" key="2">
    <source>
        <dbReference type="EMBL" id="KAK9140206.1"/>
    </source>
</evidence>
<organism evidence="2 3">
    <name type="scientific">Stephania cephalantha</name>
    <dbReference type="NCBI Taxonomy" id="152367"/>
    <lineage>
        <taxon>Eukaryota</taxon>
        <taxon>Viridiplantae</taxon>
        <taxon>Streptophyta</taxon>
        <taxon>Embryophyta</taxon>
        <taxon>Tracheophyta</taxon>
        <taxon>Spermatophyta</taxon>
        <taxon>Magnoliopsida</taxon>
        <taxon>Ranunculales</taxon>
        <taxon>Menispermaceae</taxon>
        <taxon>Menispermoideae</taxon>
        <taxon>Cissampelideae</taxon>
        <taxon>Stephania</taxon>
    </lineage>
</organism>
<comment type="caution">
    <text evidence="2">The sequence shown here is derived from an EMBL/GenBank/DDBJ whole genome shotgun (WGS) entry which is preliminary data.</text>
</comment>
<feature type="region of interest" description="Disordered" evidence="1">
    <location>
        <begin position="57"/>
        <end position="95"/>
    </location>
</feature>
<evidence type="ECO:0000256" key="1">
    <source>
        <dbReference type="SAM" id="MobiDB-lite"/>
    </source>
</evidence>
<proteinExistence type="predicted"/>
<name>A0AAP0JUE9_9MAGN</name>
<dbReference type="Proteomes" id="UP001419268">
    <property type="component" value="Unassembled WGS sequence"/>
</dbReference>
<gene>
    <name evidence="2" type="ORF">Scep_009887</name>
</gene>
<accession>A0AAP0JUE9</accession>
<evidence type="ECO:0000313" key="3">
    <source>
        <dbReference type="Proteomes" id="UP001419268"/>
    </source>
</evidence>
<dbReference type="EMBL" id="JBBNAG010000004">
    <property type="protein sequence ID" value="KAK9140206.1"/>
    <property type="molecule type" value="Genomic_DNA"/>
</dbReference>
<sequence>MISKLPWQYIRCKTSLHQIRRPQPRQVPASQEIQNTTKCPVGIILEKLPFINGSILGGADGGDQRRRPKHGAGRASRALDTLAASGTGEWSGRRKRTPFRRLAGLDEAGGAVDADDRVSGDFGVEGAAVAVLSTRRMRLIQRRLRGRRGWRACRG</sequence>
<reference evidence="2 3" key="1">
    <citation type="submission" date="2024-01" db="EMBL/GenBank/DDBJ databases">
        <title>Genome assemblies of Stephania.</title>
        <authorList>
            <person name="Yang L."/>
        </authorList>
    </citation>
    <scope>NUCLEOTIDE SEQUENCE [LARGE SCALE GENOMIC DNA]</scope>
    <source>
        <strain evidence="2">JXDWG</strain>
        <tissue evidence="2">Leaf</tissue>
    </source>
</reference>